<feature type="transmembrane region" description="Helical" evidence="3">
    <location>
        <begin position="217"/>
        <end position="237"/>
    </location>
</feature>
<comment type="catalytic activity">
    <reaction evidence="2">
        <text>2 GTP = 3',3'-c-di-GMP + 2 diphosphate</text>
        <dbReference type="Rhea" id="RHEA:24898"/>
        <dbReference type="ChEBI" id="CHEBI:33019"/>
        <dbReference type="ChEBI" id="CHEBI:37565"/>
        <dbReference type="ChEBI" id="CHEBI:58805"/>
        <dbReference type="EC" id="2.7.7.65"/>
    </reaction>
</comment>
<evidence type="ECO:0000256" key="2">
    <source>
        <dbReference type="ARBA" id="ARBA00034247"/>
    </source>
</evidence>
<dbReference type="GO" id="GO:0016020">
    <property type="term" value="C:membrane"/>
    <property type="evidence" value="ECO:0007669"/>
    <property type="project" value="InterPro"/>
</dbReference>
<dbReference type="Pfam" id="PF00990">
    <property type="entry name" value="GGDEF"/>
    <property type="match status" value="1"/>
</dbReference>
<evidence type="ECO:0000313" key="7">
    <source>
        <dbReference type="Proteomes" id="UP000244081"/>
    </source>
</evidence>
<dbReference type="GO" id="GO:0052621">
    <property type="term" value="F:diguanylate cyclase activity"/>
    <property type="evidence" value="ECO:0007669"/>
    <property type="project" value="UniProtKB-EC"/>
</dbReference>
<keyword evidence="7" id="KW-1185">Reference proteome</keyword>
<proteinExistence type="predicted"/>
<keyword evidence="3" id="KW-1133">Transmembrane helix</keyword>
<dbReference type="EC" id="2.7.7.65" evidence="1"/>
<reference evidence="6 7" key="1">
    <citation type="submission" date="2018-04" db="EMBL/GenBank/DDBJ databases">
        <title>Genomic Encyclopedia of Archaeal and Bacterial Type Strains, Phase II (KMG-II): from individual species to whole genera.</title>
        <authorList>
            <person name="Goeker M."/>
        </authorList>
    </citation>
    <scope>NUCLEOTIDE SEQUENCE [LARGE SCALE GENOMIC DNA]</scope>
    <source>
        <strain evidence="6 7">DSM 23382</strain>
    </source>
</reference>
<dbReference type="SUPFAM" id="SSF55073">
    <property type="entry name" value="Nucleotide cyclase"/>
    <property type="match status" value="1"/>
</dbReference>
<dbReference type="PROSITE" id="PS50885">
    <property type="entry name" value="HAMP"/>
    <property type="match status" value="1"/>
</dbReference>
<evidence type="ECO:0000259" key="4">
    <source>
        <dbReference type="PROSITE" id="PS50885"/>
    </source>
</evidence>
<dbReference type="CDD" id="cd01949">
    <property type="entry name" value="GGDEF"/>
    <property type="match status" value="1"/>
</dbReference>
<dbReference type="PANTHER" id="PTHR45138">
    <property type="entry name" value="REGULATORY COMPONENTS OF SENSORY TRANSDUCTION SYSTEM"/>
    <property type="match status" value="1"/>
</dbReference>
<dbReference type="SUPFAM" id="SSF158472">
    <property type="entry name" value="HAMP domain-like"/>
    <property type="match status" value="1"/>
</dbReference>
<dbReference type="NCBIfam" id="TIGR00254">
    <property type="entry name" value="GGDEF"/>
    <property type="match status" value="1"/>
</dbReference>
<dbReference type="InterPro" id="IPR050469">
    <property type="entry name" value="Diguanylate_Cyclase"/>
</dbReference>
<sequence>MVLPLLVVFLSNSLWGYLPLSRDVAKVPYYVQATSAMRSLQVSVLRAALIVQTRLASAQDLARTSPDDGDLASSFSDVSHSFAAVRRAVGEWPAVQEQTYHVYARWLEVREQARALIGRRDSSTPLRSDLRITDTRAPALGEALPDGGASGSEPADNGLALRLAAIDDVPGGVATADLQAFDSGISLLSARIEDMIAVVSNDVNARLDEGRRSSQRVYGLTISIGLMVIMFIMYVNIRLARYVVDPVNGIVGSIADFRSGDYSARTGVNRRDEIGALADAFNDMAANIEQTHAHLSSLTERDPLTGMLNRRGFDPRFDRHLQQAEVANRELAIIMVDVDHFKKVNDSHGHAVGDDVLVAVSDTIRNCLRAGDFSARLGGEEFVVCLPDEGRETGLTVAERLREAVSRVPFVDNDGNEFSVTISAGVAVYPECGRSRGEILQRGDEALYAAKSSGRNRIQLACANDAWRKAG</sequence>
<dbReference type="PANTHER" id="PTHR45138:SF9">
    <property type="entry name" value="DIGUANYLATE CYCLASE DGCM-RELATED"/>
    <property type="match status" value="1"/>
</dbReference>
<dbReference type="Gene3D" id="3.30.70.270">
    <property type="match status" value="1"/>
</dbReference>
<evidence type="ECO:0000259" key="5">
    <source>
        <dbReference type="PROSITE" id="PS50887"/>
    </source>
</evidence>
<evidence type="ECO:0000313" key="6">
    <source>
        <dbReference type="EMBL" id="PTW55777.1"/>
    </source>
</evidence>
<dbReference type="Gene3D" id="6.10.340.10">
    <property type="match status" value="1"/>
</dbReference>
<dbReference type="InterPro" id="IPR000160">
    <property type="entry name" value="GGDEF_dom"/>
</dbReference>
<dbReference type="InterPro" id="IPR003660">
    <property type="entry name" value="HAMP_dom"/>
</dbReference>
<gene>
    <name evidence="6" type="ORF">C8N35_112102</name>
</gene>
<protein>
    <recommendedName>
        <fullName evidence="1">diguanylate cyclase</fullName>
        <ecNumber evidence="1">2.7.7.65</ecNumber>
    </recommendedName>
</protein>
<keyword evidence="3" id="KW-0812">Transmembrane</keyword>
<dbReference type="InterPro" id="IPR043128">
    <property type="entry name" value="Rev_trsase/Diguanyl_cyclase"/>
</dbReference>
<dbReference type="AlphaFoldDB" id="A0A2T5UW89"/>
<dbReference type="GO" id="GO:0007165">
    <property type="term" value="P:signal transduction"/>
    <property type="evidence" value="ECO:0007669"/>
    <property type="project" value="InterPro"/>
</dbReference>
<feature type="domain" description="HAMP" evidence="4">
    <location>
        <begin position="241"/>
        <end position="293"/>
    </location>
</feature>
<name>A0A2T5UW89_9HYPH</name>
<evidence type="ECO:0000256" key="3">
    <source>
        <dbReference type="SAM" id="Phobius"/>
    </source>
</evidence>
<dbReference type="SMART" id="SM00304">
    <property type="entry name" value="HAMP"/>
    <property type="match status" value="1"/>
</dbReference>
<dbReference type="Proteomes" id="UP000244081">
    <property type="component" value="Unassembled WGS sequence"/>
</dbReference>
<feature type="domain" description="GGDEF" evidence="5">
    <location>
        <begin position="329"/>
        <end position="463"/>
    </location>
</feature>
<dbReference type="InterPro" id="IPR029787">
    <property type="entry name" value="Nucleotide_cyclase"/>
</dbReference>
<evidence type="ECO:0000256" key="1">
    <source>
        <dbReference type="ARBA" id="ARBA00012528"/>
    </source>
</evidence>
<accession>A0A2T5UW89</accession>
<dbReference type="FunFam" id="3.30.70.270:FF:000001">
    <property type="entry name" value="Diguanylate cyclase domain protein"/>
    <property type="match status" value="1"/>
</dbReference>
<dbReference type="CDD" id="cd06225">
    <property type="entry name" value="HAMP"/>
    <property type="match status" value="1"/>
</dbReference>
<dbReference type="Pfam" id="PF00672">
    <property type="entry name" value="HAMP"/>
    <property type="match status" value="1"/>
</dbReference>
<comment type="caution">
    <text evidence="6">The sequence shown here is derived from an EMBL/GenBank/DDBJ whole genome shotgun (WGS) entry which is preliminary data.</text>
</comment>
<dbReference type="SMART" id="SM00267">
    <property type="entry name" value="GGDEF"/>
    <property type="match status" value="1"/>
</dbReference>
<dbReference type="PROSITE" id="PS50887">
    <property type="entry name" value="GGDEF"/>
    <property type="match status" value="1"/>
</dbReference>
<organism evidence="6 7">
    <name type="scientific">Breoghania corrubedonensis</name>
    <dbReference type="NCBI Taxonomy" id="665038"/>
    <lineage>
        <taxon>Bacteria</taxon>
        <taxon>Pseudomonadati</taxon>
        <taxon>Pseudomonadota</taxon>
        <taxon>Alphaproteobacteria</taxon>
        <taxon>Hyphomicrobiales</taxon>
        <taxon>Stappiaceae</taxon>
        <taxon>Breoghania</taxon>
    </lineage>
</organism>
<dbReference type="EMBL" id="QAYG01000012">
    <property type="protein sequence ID" value="PTW55777.1"/>
    <property type="molecule type" value="Genomic_DNA"/>
</dbReference>
<keyword evidence="3" id="KW-0472">Membrane</keyword>